<dbReference type="PROSITE" id="PS01327">
    <property type="entry name" value="MSCL"/>
    <property type="match status" value="1"/>
</dbReference>
<gene>
    <name evidence="10 11" type="primary">mscL</name>
    <name evidence="11" type="ordered locus">PSMK_00550</name>
</gene>
<evidence type="ECO:0000313" key="11">
    <source>
        <dbReference type="EMBL" id="BAM02214.1"/>
    </source>
</evidence>
<keyword evidence="9 10" id="KW-0407">Ion channel</keyword>
<keyword evidence="4 10" id="KW-1003">Cell membrane</keyword>
<dbReference type="Proteomes" id="UP000007881">
    <property type="component" value="Chromosome"/>
</dbReference>
<evidence type="ECO:0000256" key="6">
    <source>
        <dbReference type="ARBA" id="ARBA00022989"/>
    </source>
</evidence>
<accession>I0IAC6</accession>
<keyword evidence="12" id="KW-1185">Reference proteome</keyword>
<keyword evidence="10" id="KW-0997">Cell inner membrane</keyword>
<evidence type="ECO:0000256" key="10">
    <source>
        <dbReference type="HAMAP-Rule" id="MF_00115"/>
    </source>
</evidence>
<dbReference type="HOGENOM" id="CLU_095787_0_0_0"/>
<evidence type="ECO:0000256" key="2">
    <source>
        <dbReference type="ARBA" id="ARBA00007254"/>
    </source>
</evidence>
<comment type="subunit">
    <text evidence="10">Homopentamer.</text>
</comment>
<dbReference type="HAMAP" id="MF_00115">
    <property type="entry name" value="MscL"/>
    <property type="match status" value="1"/>
</dbReference>
<proteinExistence type="inferred from homology"/>
<comment type="function">
    <text evidence="10">Channel that opens in response to stretch forces in the membrane lipid bilayer. May participate in the regulation of osmotic pressure changes within the cell.</text>
</comment>
<comment type="similarity">
    <text evidence="2 10">Belongs to the MscL family.</text>
</comment>
<evidence type="ECO:0000256" key="1">
    <source>
        <dbReference type="ARBA" id="ARBA00004651"/>
    </source>
</evidence>
<evidence type="ECO:0000256" key="4">
    <source>
        <dbReference type="ARBA" id="ARBA00022475"/>
    </source>
</evidence>
<name>I0IAC6_PHYMF</name>
<dbReference type="STRING" id="1142394.PSMK_00550"/>
<sequence length="152" mass="16699">MKIVQEFKEFILKGNMVDLAVGIVIGAAFSKVVTTLVGSVIMPPTAFLMGGVDLASKKTLLIEELREGDTHPVYQNTVEKDIPAVYLEWGAMLQALFELLVVGLAIFVVIKAINAMRKKQEEAPKEEPTPVEVELLRDIRDELRSRGGPPPA</sequence>
<dbReference type="SUPFAM" id="SSF81330">
    <property type="entry name" value="Gated mechanosensitive channel"/>
    <property type="match status" value="1"/>
</dbReference>
<dbReference type="InterPro" id="IPR037673">
    <property type="entry name" value="MSC/AndL"/>
</dbReference>
<keyword evidence="6 10" id="KW-1133">Transmembrane helix</keyword>
<feature type="transmembrane region" description="Helical" evidence="10">
    <location>
        <begin position="20"/>
        <end position="42"/>
    </location>
</feature>
<dbReference type="RefSeq" id="WP_014435434.1">
    <property type="nucleotide sequence ID" value="NC_017080.1"/>
</dbReference>
<dbReference type="PANTHER" id="PTHR30266:SF2">
    <property type="entry name" value="LARGE-CONDUCTANCE MECHANOSENSITIVE CHANNEL"/>
    <property type="match status" value="1"/>
</dbReference>
<evidence type="ECO:0000256" key="7">
    <source>
        <dbReference type="ARBA" id="ARBA00023065"/>
    </source>
</evidence>
<dbReference type="GO" id="GO:0005886">
    <property type="term" value="C:plasma membrane"/>
    <property type="evidence" value="ECO:0007669"/>
    <property type="project" value="UniProtKB-SubCell"/>
</dbReference>
<dbReference type="eggNOG" id="COG1970">
    <property type="taxonomic scope" value="Bacteria"/>
</dbReference>
<evidence type="ECO:0000256" key="5">
    <source>
        <dbReference type="ARBA" id="ARBA00022692"/>
    </source>
</evidence>
<dbReference type="KEGG" id="phm:PSMK_00550"/>
<keyword evidence="3 10" id="KW-0813">Transport</keyword>
<comment type="subcellular location">
    <subcellularLocation>
        <location evidence="10">Cell inner membrane</location>
        <topology evidence="10">Multi-pass membrane protein</topology>
    </subcellularLocation>
    <subcellularLocation>
        <location evidence="1">Cell membrane</location>
        <topology evidence="1">Multi-pass membrane protein</topology>
    </subcellularLocation>
</comment>
<dbReference type="NCBIfam" id="TIGR00220">
    <property type="entry name" value="mscL"/>
    <property type="match status" value="1"/>
</dbReference>
<protein>
    <recommendedName>
        <fullName evidence="10">Large-conductance mechanosensitive channel</fullName>
    </recommendedName>
</protein>
<keyword evidence="7 10" id="KW-0406">Ion transport</keyword>
<dbReference type="InterPro" id="IPR001185">
    <property type="entry name" value="MS_channel"/>
</dbReference>
<dbReference type="Gene3D" id="1.10.1200.120">
    <property type="entry name" value="Large-conductance mechanosensitive channel, MscL, domain 1"/>
    <property type="match status" value="1"/>
</dbReference>
<keyword evidence="8 10" id="KW-0472">Membrane</keyword>
<dbReference type="GO" id="GO:0008381">
    <property type="term" value="F:mechanosensitive monoatomic ion channel activity"/>
    <property type="evidence" value="ECO:0007669"/>
    <property type="project" value="UniProtKB-UniRule"/>
</dbReference>
<evidence type="ECO:0000256" key="3">
    <source>
        <dbReference type="ARBA" id="ARBA00022448"/>
    </source>
</evidence>
<dbReference type="Pfam" id="PF01741">
    <property type="entry name" value="MscL"/>
    <property type="match status" value="1"/>
</dbReference>
<organism evidence="11 12">
    <name type="scientific">Phycisphaera mikurensis (strain NBRC 102666 / KCTC 22515 / FYK2301M01)</name>
    <dbReference type="NCBI Taxonomy" id="1142394"/>
    <lineage>
        <taxon>Bacteria</taxon>
        <taxon>Pseudomonadati</taxon>
        <taxon>Planctomycetota</taxon>
        <taxon>Phycisphaerae</taxon>
        <taxon>Phycisphaerales</taxon>
        <taxon>Phycisphaeraceae</taxon>
        <taxon>Phycisphaera</taxon>
    </lineage>
</organism>
<keyword evidence="5 10" id="KW-0812">Transmembrane</keyword>
<dbReference type="EMBL" id="AP012338">
    <property type="protein sequence ID" value="BAM02214.1"/>
    <property type="molecule type" value="Genomic_DNA"/>
</dbReference>
<evidence type="ECO:0000256" key="9">
    <source>
        <dbReference type="ARBA" id="ARBA00023303"/>
    </source>
</evidence>
<evidence type="ECO:0000313" key="12">
    <source>
        <dbReference type="Proteomes" id="UP000007881"/>
    </source>
</evidence>
<dbReference type="PANTHER" id="PTHR30266">
    <property type="entry name" value="MECHANOSENSITIVE CHANNEL MSCL"/>
    <property type="match status" value="1"/>
</dbReference>
<dbReference type="OrthoDB" id="9810350at2"/>
<reference evidence="11 12" key="1">
    <citation type="submission" date="2012-02" db="EMBL/GenBank/DDBJ databases">
        <title>Complete genome sequence of Phycisphaera mikurensis NBRC 102666.</title>
        <authorList>
            <person name="Ankai A."/>
            <person name="Hosoyama A."/>
            <person name="Terui Y."/>
            <person name="Sekine M."/>
            <person name="Fukai R."/>
            <person name="Kato Y."/>
            <person name="Nakamura S."/>
            <person name="Yamada-Narita S."/>
            <person name="Kawakoshi A."/>
            <person name="Fukunaga Y."/>
            <person name="Yamazaki S."/>
            <person name="Fujita N."/>
        </authorList>
    </citation>
    <scope>NUCLEOTIDE SEQUENCE [LARGE SCALE GENOMIC DNA]</scope>
    <source>
        <strain evidence="12">NBRC 102666 / KCTC 22515 / FYK2301M01</strain>
    </source>
</reference>
<dbReference type="PRINTS" id="PR01264">
    <property type="entry name" value="MECHCHANNEL"/>
</dbReference>
<dbReference type="AlphaFoldDB" id="I0IAC6"/>
<feature type="transmembrane region" description="Helical" evidence="10">
    <location>
        <begin position="89"/>
        <end position="110"/>
    </location>
</feature>
<dbReference type="InterPro" id="IPR019823">
    <property type="entry name" value="Mechanosensitive_channel_CS"/>
</dbReference>
<dbReference type="InterPro" id="IPR036019">
    <property type="entry name" value="MscL_channel"/>
</dbReference>
<evidence type="ECO:0000256" key="8">
    <source>
        <dbReference type="ARBA" id="ARBA00023136"/>
    </source>
</evidence>